<evidence type="ECO:0000256" key="3">
    <source>
        <dbReference type="ARBA" id="ARBA00022598"/>
    </source>
</evidence>
<keyword evidence="5 8" id="KW-0547">Nucleotide-binding</keyword>
<dbReference type="PANTHER" id="PTHR43033">
    <property type="entry name" value="TRNA(ILE)-LYSIDINE SYNTHASE-RELATED"/>
    <property type="match status" value="1"/>
</dbReference>
<dbReference type="GO" id="GO:0005737">
    <property type="term" value="C:cytoplasm"/>
    <property type="evidence" value="ECO:0007669"/>
    <property type="project" value="UniProtKB-SubCell"/>
</dbReference>
<dbReference type="InterPro" id="IPR012094">
    <property type="entry name" value="tRNA_Ile_lys_synt"/>
</dbReference>
<keyword evidence="11" id="KW-1185">Reference proteome</keyword>
<dbReference type="InterPro" id="IPR014729">
    <property type="entry name" value="Rossmann-like_a/b/a_fold"/>
</dbReference>
<proteinExistence type="inferred from homology"/>
<feature type="binding site" evidence="8">
    <location>
        <begin position="32"/>
        <end position="37"/>
    </location>
    <ligand>
        <name>ATP</name>
        <dbReference type="ChEBI" id="CHEBI:30616"/>
    </ligand>
</feature>
<comment type="caution">
    <text evidence="10">The sequence shown here is derived from an EMBL/GenBank/DDBJ whole genome shotgun (WGS) entry which is preliminary data.</text>
</comment>
<comment type="subcellular location">
    <subcellularLocation>
        <location evidence="1 8">Cytoplasm</location>
    </subcellularLocation>
</comment>
<dbReference type="RefSeq" id="WP_127201065.1">
    <property type="nucleotide sequence ID" value="NZ_RZNX01000016.1"/>
</dbReference>
<reference evidence="10 11" key="1">
    <citation type="submission" date="2018-12" db="EMBL/GenBank/DDBJ databases">
        <authorList>
            <person name="Sun L."/>
            <person name="Chen Z."/>
        </authorList>
    </citation>
    <scope>NUCLEOTIDE SEQUENCE [LARGE SCALE GENOMIC DNA]</scope>
    <source>
        <strain evidence="10 11">3-5-3</strain>
    </source>
</reference>
<dbReference type="InterPro" id="IPR012795">
    <property type="entry name" value="tRNA_Ile_lys_synt_N"/>
</dbReference>
<dbReference type="NCBIfam" id="TIGR02433">
    <property type="entry name" value="lysidine_TilS_C"/>
    <property type="match status" value="1"/>
</dbReference>
<evidence type="ECO:0000256" key="4">
    <source>
        <dbReference type="ARBA" id="ARBA00022694"/>
    </source>
</evidence>
<dbReference type="NCBIfam" id="TIGR02432">
    <property type="entry name" value="lysidine_TilS_N"/>
    <property type="match status" value="1"/>
</dbReference>
<feature type="domain" description="Lysidine-tRNA(Ile) synthetase C-terminal" evidence="9">
    <location>
        <begin position="401"/>
        <end position="474"/>
    </location>
</feature>
<name>A0A433X177_9BACL</name>
<dbReference type="Pfam" id="PF01171">
    <property type="entry name" value="ATP_bind_3"/>
    <property type="match status" value="1"/>
</dbReference>
<evidence type="ECO:0000256" key="5">
    <source>
        <dbReference type="ARBA" id="ARBA00022741"/>
    </source>
</evidence>
<evidence type="ECO:0000313" key="11">
    <source>
        <dbReference type="Proteomes" id="UP000272464"/>
    </source>
</evidence>
<keyword evidence="3 8" id="KW-0436">Ligase</keyword>
<comment type="catalytic activity">
    <reaction evidence="7 8">
        <text>cytidine(34) in tRNA(Ile2) + L-lysine + ATP = lysidine(34) in tRNA(Ile2) + AMP + diphosphate + H(+)</text>
        <dbReference type="Rhea" id="RHEA:43744"/>
        <dbReference type="Rhea" id="RHEA-COMP:10625"/>
        <dbReference type="Rhea" id="RHEA-COMP:10670"/>
        <dbReference type="ChEBI" id="CHEBI:15378"/>
        <dbReference type="ChEBI" id="CHEBI:30616"/>
        <dbReference type="ChEBI" id="CHEBI:32551"/>
        <dbReference type="ChEBI" id="CHEBI:33019"/>
        <dbReference type="ChEBI" id="CHEBI:82748"/>
        <dbReference type="ChEBI" id="CHEBI:83665"/>
        <dbReference type="ChEBI" id="CHEBI:456215"/>
        <dbReference type="EC" id="6.3.4.19"/>
    </reaction>
</comment>
<dbReference type="EMBL" id="RZNX01000016">
    <property type="protein sequence ID" value="RUT27737.1"/>
    <property type="molecule type" value="Genomic_DNA"/>
</dbReference>
<dbReference type="Gene3D" id="3.40.50.620">
    <property type="entry name" value="HUPs"/>
    <property type="match status" value="1"/>
</dbReference>
<evidence type="ECO:0000256" key="6">
    <source>
        <dbReference type="ARBA" id="ARBA00022840"/>
    </source>
</evidence>
<dbReference type="SUPFAM" id="SSF82829">
    <property type="entry name" value="MesJ substrate recognition domain-like"/>
    <property type="match status" value="1"/>
</dbReference>
<dbReference type="Proteomes" id="UP000272464">
    <property type="component" value="Unassembled WGS sequence"/>
</dbReference>
<comment type="function">
    <text evidence="8">Ligates lysine onto the cytidine present at position 34 of the AUA codon-specific tRNA(Ile) that contains the anticodon CAU, in an ATP-dependent manner. Cytidine is converted to lysidine, thus changing the amino acid specificity of the tRNA from methionine to isoleucine.</text>
</comment>
<keyword evidence="2 8" id="KW-0963">Cytoplasm</keyword>
<gene>
    <name evidence="8 10" type="primary">tilS</name>
    <name evidence="10" type="ORF">EJP77_20190</name>
</gene>
<dbReference type="GO" id="GO:0006400">
    <property type="term" value="P:tRNA modification"/>
    <property type="evidence" value="ECO:0007669"/>
    <property type="project" value="UniProtKB-UniRule"/>
</dbReference>
<dbReference type="HAMAP" id="MF_01161">
    <property type="entry name" value="tRNA_Ile_lys_synt"/>
    <property type="match status" value="1"/>
</dbReference>
<accession>A0A433X177</accession>
<dbReference type="EC" id="6.3.4.19" evidence="8"/>
<dbReference type="InterPro" id="IPR012796">
    <property type="entry name" value="Lysidine-tRNA-synth_C"/>
</dbReference>
<dbReference type="Pfam" id="PF11734">
    <property type="entry name" value="TilS_C"/>
    <property type="match status" value="1"/>
</dbReference>
<dbReference type="CDD" id="cd01992">
    <property type="entry name" value="TilS_N"/>
    <property type="match status" value="1"/>
</dbReference>
<dbReference type="SMART" id="SM00977">
    <property type="entry name" value="TilS_C"/>
    <property type="match status" value="1"/>
</dbReference>
<evidence type="ECO:0000259" key="9">
    <source>
        <dbReference type="SMART" id="SM00977"/>
    </source>
</evidence>
<keyword evidence="6 8" id="KW-0067">ATP-binding</keyword>
<dbReference type="GO" id="GO:0005524">
    <property type="term" value="F:ATP binding"/>
    <property type="evidence" value="ECO:0007669"/>
    <property type="project" value="UniProtKB-UniRule"/>
</dbReference>
<evidence type="ECO:0000313" key="10">
    <source>
        <dbReference type="EMBL" id="RUT27737.1"/>
    </source>
</evidence>
<evidence type="ECO:0000256" key="8">
    <source>
        <dbReference type="HAMAP-Rule" id="MF_01161"/>
    </source>
</evidence>
<dbReference type="SUPFAM" id="SSF56037">
    <property type="entry name" value="PheT/TilS domain"/>
    <property type="match status" value="1"/>
</dbReference>
<protein>
    <recommendedName>
        <fullName evidence="8">tRNA(Ile)-lysidine synthase</fullName>
        <ecNumber evidence="8">6.3.4.19</ecNumber>
    </recommendedName>
    <alternativeName>
        <fullName evidence="8">tRNA(Ile)-2-lysyl-cytidine synthase</fullName>
    </alternativeName>
    <alternativeName>
        <fullName evidence="8">tRNA(Ile)-lysidine synthetase</fullName>
    </alternativeName>
</protein>
<comment type="similarity">
    <text evidence="8">Belongs to the tRNA(Ile)-lysidine synthase family.</text>
</comment>
<dbReference type="InterPro" id="IPR011063">
    <property type="entry name" value="TilS/TtcA_N"/>
</dbReference>
<evidence type="ECO:0000256" key="1">
    <source>
        <dbReference type="ARBA" id="ARBA00004496"/>
    </source>
</evidence>
<dbReference type="OrthoDB" id="9807403at2"/>
<evidence type="ECO:0000256" key="2">
    <source>
        <dbReference type="ARBA" id="ARBA00022490"/>
    </source>
</evidence>
<sequence length="482" mass="54064">MEDLNQLATYVRSMARKYDLWSAHDCIVVAVSGGPDSVALLHALHQIAWEPGSSLRLVCAHVNHGFRGAESDAEADFVRDAADRLGIPFELGSYDVPAFIEETGLSLQTAAREKRYEFLHSIADKYHASAIALAHHGDDQAETVMLRLLRGTGMTGLAGMRIKRREKNVELIRPLLRIYKTDLIRVCHNCGLAYVTDSSNLSNKYARNAVRLDVLPFLGQYNGQLAESLNRLAEVAGEEDDYMHQAAKEVYGRLARPAEGGIAFSAKDFGRLHAALQRRLIKLILNYLPLNTDDIDFLKIEVIRERILQEFPSNWSLDLGGGLQCKREYDEVSILPEITDKVKLEYTYRLEEVPARLPIPETGRELRFTLRPRDAQSTESDWKASGNDEALFDADKIKYPLIVRSRQPGDIMKVMGLNGSKKVKDIFIDQKIPPSVRQNIPVVTDATGRILWLPGVRRSAHAAIGNHTSSILRMQVDREGGR</sequence>
<comment type="domain">
    <text evidence="8">The N-terminal region contains the highly conserved SGGXDS motif, predicted to be a P-loop motif involved in ATP binding.</text>
</comment>
<keyword evidence="4 8" id="KW-0819">tRNA processing</keyword>
<evidence type="ECO:0000256" key="7">
    <source>
        <dbReference type="ARBA" id="ARBA00048539"/>
    </source>
</evidence>
<dbReference type="GO" id="GO:0032267">
    <property type="term" value="F:tRNA(Ile)-lysidine synthase activity"/>
    <property type="evidence" value="ECO:0007669"/>
    <property type="project" value="UniProtKB-EC"/>
</dbReference>
<dbReference type="PANTHER" id="PTHR43033:SF1">
    <property type="entry name" value="TRNA(ILE)-LYSIDINE SYNTHASE-RELATED"/>
    <property type="match status" value="1"/>
</dbReference>
<dbReference type="SUPFAM" id="SSF52402">
    <property type="entry name" value="Adenine nucleotide alpha hydrolases-like"/>
    <property type="match status" value="1"/>
</dbReference>
<dbReference type="Gene3D" id="3.30.465.60">
    <property type="match status" value="1"/>
</dbReference>
<dbReference type="AlphaFoldDB" id="A0A433X177"/>
<organism evidence="10 11">
    <name type="scientific">Paenibacillus zeisoli</name>
    <dbReference type="NCBI Taxonomy" id="2496267"/>
    <lineage>
        <taxon>Bacteria</taxon>
        <taxon>Bacillati</taxon>
        <taxon>Bacillota</taxon>
        <taxon>Bacilli</taxon>
        <taxon>Bacillales</taxon>
        <taxon>Paenibacillaceae</taxon>
        <taxon>Paenibacillus</taxon>
    </lineage>
</organism>